<proteinExistence type="predicted"/>
<feature type="signal peptide" evidence="1">
    <location>
        <begin position="1"/>
        <end position="27"/>
    </location>
</feature>
<dbReference type="InParanoid" id="A0A0C3DTD3"/>
<dbReference type="Proteomes" id="UP000053989">
    <property type="component" value="Unassembled WGS sequence"/>
</dbReference>
<sequence length="133" mass="14973">MRTKLPFRFGLIRLATLFFLAIRLSEGVGRASVPIKTAWMTPIVSNEKKDLLLNSYIHAVGRCNNANLLCSMRRHQRTSRLCMRSQPGATSASLTPTSFACMRGILSAATRAMYEENSKEVTLRRRAILTARR</sequence>
<evidence type="ECO:0000313" key="2">
    <source>
        <dbReference type="EMBL" id="KIM63885.1"/>
    </source>
</evidence>
<evidence type="ECO:0000313" key="3">
    <source>
        <dbReference type="Proteomes" id="UP000053989"/>
    </source>
</evidence>
<name>A0A0C3DTD3_9AGAM</name>
<dbReference type="HOGENOM" id="CLU_1907925_0_0_1"/>
<evidence type="ECO:0000256" key="1">
    <source>
        <dbReference type="SAM" id="SignalP"/>
    </source>
</evidence>
<reference evidence="2 3" key="1">
    <citation type="submission" date="2014-04" db="EMBL/GenBank/DDBJ databases">
        <authorList>
            <consortium name="DOE Joint Genome Institute"/>
            <person name="Kuo A."/>
            <person name="Kohler A."/>
            <person name="Nagy L.G."/>
            <person name="Floudas D."/>
            <person name="Copeland A."/>
            <person name="Barry K.W."/>
            <person name="Cichocki N."/>
            <person name="Veneault-Fourrey C."/>
            <person name="LaButti K."/>
            <person name="Lindquist E.A."/>
            <person name="Lipzen A."/>
            <person name="Lundell T."/>
            <person name="Morin E."/>
            <person name="Murat C."/>
            <person name="Sun H."/>
            <person name="Tunlid A."/>
            <person name="Henrissat B."/>
            <person name="Grigoriev I.V."/>
            <person name="Hibbett D.S."/>
            <person name="Martin F."/>
            <person name="Nordberg H.P."/>
            <person name="Cantor M.N."/>
            <person name="Hua S.X."/>
        </authorList>
    </citation>
    <scope>NUCLEOTIDE SEQUENCE [LARGE SCALE GENOMIC DNA]</scope>
    <source>
        <strain evidence="2 3">Foug A</strain>
    </source>
</reference>
<keyword evidence="3" id="KW-1185">Reference proteome</keyword>
<keyword evidence="1" id="KW-0732">Signal</keyword>
<accession>A0A0C3DTD3</accession>
<protein>
    <recommendedName>
        <fullName evidence="4">Secreted protein</fullName>
    </recommendedName>
</protein>
<gene>
    <name evidence="2" type="ORF">SCLCIDRAFT_671189</name>
</gene>
<organism evidence="2 3">
    <name type="scientific">Scleroderma citrinum Foug A</name>
    <dbReference type="NCBI Taxonomy" id="1036808"/>
    <lineage>
        <taxon>Eukaryota</taxon>
        <taxon>Fungi</taxon>
        <taxon>Dikarya</taxon>
        <taxon>Basidiomycota</taxon>
        <taxon>Agaricomycotina</taxon>
        <taxon>Agaricomycetes</taxon>
        <taxon>Agaricomycetidae</taxon>
        <taxon>Boletales</taxon>
        <taxon>Sclerodermatineae</taxon>
        <taxon>Sclerodermataceae</taxon>
        <taxon>Scleroderma</taxon>
    </lineage>
</organism>
<reference evidence="3" key="2">
    <citation type="submission" date="2015-01" db="EMBL/GenBank/DDBJ databases">
        <title>Evolutionary Origins and Diversification of the Mycorrhizal Mutualists.</title>
        <authorList>
            <consortium name="DOE Joint Genome Institute"/>
            <consortium name="Mycorrhizal Genomics Consortium"/>
            <person name="Kohler A."/>
            <person name="Kuo A."/>
            <person name="Nagy L.G."/>
            <person name="Floudas D."/>
            <person name="Copeland A."/>
            <person name="Barry K.W."/>
            <person name="Cichocki N."/>
            <person name="Veneault-Fourrey C."/>
            <person name="LaButti K."/>
            <person name="Lindquist E.A."/>
            <person name="Lipzen A."/>
            <person name="Lundell T."/>
            <person name="Morin E."/>
            <person name="Murat C."/>
            <person name="Riley R."/>
            <person name="Ohm R."/>
            <person name="Sun H."/>
            <person name="Tunlid A."/>
            <person name="Henrissat B."/>
            <person name="Grigoriev I.V."/>
            <person name="Hibbett D.S."/>
            <person name="Martin F."/>
        </authorList>
    </citation>
    <scope>NUCLEOTIDE SEQUENCE [LARGE SCALE GENOMIC DNA]</scope>
    <source>
        <strain evidence="3">Foug A</strain>
    </source>
</reference>
<dbReference type="EMBL" id="KN822031">
    <property type="protein sequence ID" value="KIM63885.1"/>
    <property type="molecule type" value="Genomic_DNA"/>
</dbReference>
<feature type="chain" id="PRO_5002173941" description="Secreted protein" evidence="1">
    <location>
        <begin position="28"/>
        <end position="133"/>
    </location>
</feature>
<dbReference type="AlphaFoldDB" id="A0A0C3DTD3"/>
<evidence type="ECO:0008006" key="4">
    <source>
        <dbReference type="Google" id="ProtNLM"/>
    </source>
</evidence>